<feature type="compositionally biased region" description="Low complexity" evidence="7">
    <location>
        <begin position="145"/>
        <end position="175"/>
    </location>
</feature>
<feature type="transmembrane region" description="Helical" evidence="8">
    <location>
        <begin position="50"/>
        <end position="69"/>
    </location>
</feature>
<protein>
    <submittedName>
        <fullName evidence="9">Uncharacterized protein</fullName>
    </submittedName>
</protein>
<evidence type="ECO:0000256" key="6">
    <source>
        <dbReference type="ARBA" id="ARBA00023136"/>
    </source>
</evidence>
<evidence type="ECO:0000256" key="8">
    <source>
        <dbReference type="SAM" id="Phobius"/>
    </source>
</evidence>
<sequence>MARGAQKRIASGNASAVTTLTYGFLVSNTVYLLGNYGLWRTPASFTATSIARYVVTEAIAAFLGWQLTSMAHAGEDLAQSGLTAYMFDVVYITWFVHIASTLVSRVFWWTYAVVGRPLTQIPAYAAYLLYTQILRPYVFGRGAAPHPSAPAPAAGAPADAPAVSKRQAKQQARASRGGRRTAART</sequence>
<keyword evidence="10" id="KW-1185">Reference proteome</keyword>
<gene>
    <name evidence="9" type="ORF">MBRA1_003742</name>
</gene>
<evidence type="ECO:0000256" key="3">
    <source>
        <dbReference type="ARBA" id="ARBA00022692"/>
    </source>
</evidence>
<dbReference type="GO" id="GO:0005773">
    <property type="term" value="C:vacuole"/>
    <property type="evidence" value="ECO:0007669"/>
    <property type="project" value="GOC"/>
</dbReference>
<evidence type="ECO:0000256" key="7">
    <source>
        <dbReference type="SAM" id="MobiDB-lite"/>
    </source>
</evidence>
<keyword evidence="3 8" id="KW-0812">Transmembrane</keyword>
<dbReference type="GO" id="GO:0005789">
    <property type="term" value="C:endoplasmic reticulum membrane"/>
    <property type="evidence" value="ECO:0007669"/>
    <property type="project" value="UniProtKB-SubCell"/>
</dbReference>
<evidence type="ECO:0000256" key="5">
    <source>
        <dbReference type="ARBA" id="ARBA00022989"/>
    </source>
</evidence>
<comment type="similarity">
    <text evidence="2">Belongs to the TMEM208 family.</text>
</comment>
<feature type="compositionally biased region" description="Basic residues" evidence="7">
    <location>
        <begin position="176"/>
        <end position="185"/>
    </location>
</feature>
<keyword evidence="4" id="KW-0256">Endoplasmic reticulum</keyword>
<comment type="subcellular location">
    <subcellularLocation>
        <location evidence="1">Endoplasmic reticulum membrane</location>
        <topology evidence="1">Multi-pass membrane protein</topology>
    </subcellularLocation>
</comment>
<keyword evidence="6 8" id="KW-0472">Membrane</keyword>
<organism evidence="9 10">
    <name type="scientific">Malassezia brasiliensis</name>
    <dbReference type="NCBI Taxonomy" id="1821822"/>
    <lineage>
        <taxon>Eukaryota</taxon>
        <taxon>Fungi</taxon>
        <taxon>Dikarya</taxon>
        <taxon>Basidiomycota</taxon>
        <taxon>Ustilaginomycotina</taxon>
        <taxon>Malasseziomycetes</taxon>
        <taxon>Malasseziales</taxon>
        <taxon>Malasseziaceae</taxon>
        <taxon>Malassezia</taxon>
    </lineage>
</organism>
<feature type="transmembrane region" description="Helical" evidence="8">
    <location>
        <begin position="20"/>
        <end position="38"/>
    </location>
</feature>
<evidence type="ECO:0000313" key="9">
    <source>
        <dbReference type="EMBL" id="WFC97077.1"/>
    </source>
</evidence>
<dbReference type="GO" id="GO:0006624">
    <property type="term" value="P:vacuolar protein processing"/>
    <property type="evidence" value="ECO:0007669"/>
    <property type="project" value="TreeGrafter"/>
</dbReference>
<evidence type="ECO:0000256" key="2">
    <source>
        <dbReference type="ARBA" id="ARBA00009950"/>
    </source>
</evidence>
<evidence type="ECO:0000256" key="1">
    <source>
        <dbReference type="ARBA" id="ARBA00004477"/>
    </source>
</evidence>
<dbReference type="Proteomes" id="UP001216638">
    <property type="component" value="Chromosome 6"/>
</dbReference>
<dbReference type="EMBL" id="CP119956">
    <property type="protein sequence ID" value="WFC97077.1"/>
    <property type="molecule type" value="Genomic_DNA"/>
</dbReference>
<dbReference type="Pfam" id="PF05620">
    <property type="entry name" value="TMEM208_SND2"/>
    <property type="match status" value="1"/>
</dbReference>
<dbReference type="InterPro" id="IPR008506">
    <property type="entry name" value="SND2/TMEM208"/>
</dbReference>
<dbReference type="PANTHER" id="PTHR13505">
    <property type="entry name" value="TRANSMEMBRANE PROTEIN 208"/>
    <property type="match status" value="1"/>
</dbReference>
<evidence type="ECO:0000313" key="10">
    <source>
        <dbReference type="Proteomes" id="UP001216638"/>
    </source>
</evidence>
<keyword evidence="5 8" id="KW-1133">Transmembrane helix</keyword>
<dbReference type="PANTHER" id="PTHR13505:SF7">
    <property type="entry name" value="TRANSMEMBRANE PROTEIN 208"/>
    <property type="match status" value="1"/>
</dbReference>
<evidence type="ECO:0000256" key="4">
    <source>
        <dbReference type="ARBA" id="ARBA00022824"/>
    </source>
</evidence>
<dbReference type="AlphaFoldDB" id="A0AAF0DX19"/>
<feature type="region of interest" description="Disordered" evidence="7">
    <location>
        <begin position="145"/>
        <end position="185"/>
    </location>
</feature>
<name>A0AAF0DX19_9BASI</name>
<accession>A0AAF0DX19</accession>
<reference evidence="9" key="1">
    <citation type="submission" date="2023-03" db="EMBL/GenBank/DDBJ databases">
        <title>Mating type loci evolution in Malassezia.</title>
        <authorList>
            <person name="Coelho M.A."/>
        </authorList>
    </citation>
    <scope>NUCLEOTIDE SEQUENCE</scope>
    <source>
        <strain evidence="9">CBS 14135</strain>
    </source>
</reference>
<proteinExistence type="inferred from homology"/>
<feature type="transmembrane region" description="Helical" evidence="8">
    <location>
        <begin position="89"/>
        <end position="108"/>
    </location>
</feature>